<dbReference type="Pfam" id="PF13639">
    <property type="entry name" value="zf-RING_2"/>
    <property type="match status" value="1"/>
</dbReference>
<feature type="region of interest" description="Disordered" evidence="9">
    <location>
        <begin position="278"/>
        <end position="303"/>
    </location>
</feature>
<sequence>MQTSRGHPPRATAAQDATSTNKPTHPTQGTEPTTVPPTMSATTPAPARHRTCRMYWCYQCGRALRIISYPSTDVFCPRCFGRFLHEIDPTPARPAFPPPHFLPHPFHPQHQYDGHPRRWVIYGGEPTTTTTVPGRAFRQPATSQAPATPPAPAPVRRRVPSPPPVPRRPSTPPAIDPGNYFTGPNLNNLIEEITQNDRPGPAPAPSSAIDSLPTVRITGAHLSDGSQCPVCKEDFELGEAARQLPCKHVYHSDCIVPWLRLHNSCPVCRYQLPGAGSNGGGSLQAAPRGGSNGNNRNREREREPATLVRWGPFSWLFPPREMDDPDDHAWEHERRGRHDAADAGAFYAWWRSLFLI</sequence>
<dbReference type="SMART" id="SM00184">
    <property type="entry name" value="RING"/>
    <property type="match status" value="1"/>
</dbReference>
<feature type="region of interest" description="Disordered" evidence="9">
    <location>
        <begin position="133"/>
        <end position="180"/>
    </location>
</feature>
<dbReference type="eggNOG" id="KOG0800">
    <property type="taxonomic scope" value="Eukaryota"/>
</dbReference>
<name>A0A194YSM1_SORBI</name>
<keyword evidence="12" id="KW-1185">Reference proteome</keyword>
<evidence type="ECO:0000256" key="5">
    <source>
        <dbReference type="ARBA" id="ARBA00022771"/>
    </source>
</evidence>
<keyword evidence="7" id="KW-0862">Zinc</keyword>
<dbReference type="EMBL" id="CM000763">
    <property type="protein sequence ID" value="KXG31176.1"/>
    <property type="molecule type" value="Genomic_DNA"/>
</dbReference>
<reference evidence="11 12" key="1">
    <citation type="journal article" date="2009" name="Nature">
        <title>The Sorghum bicolor genome and the diversification of grasses.</title>
        <authorList>
            <person name="Paterson A.H."/>
            <person name="Bowers J.E."/>
            <person name="Bruggmann R."/>
            <person name="Dubchak I."/>
            <person name="Grimwood J."/>
            <person name="Gundlach H."/>
            <person name="Haberer G."/>
            <person name="Hellsten U."/>
            <person name="Mitros T."/>
            <person name="Poliakov A."/>
            <person name="Schmutz J."/>
            <person name="Spannagl M."/>
            <person name="Tang H."/>
            <person name="Wang X."/>
            <person name="Wicker T."/>
            <person name="Bharti A.K."/>
            <person name="Chapman J."/>
            <person name="Feltus F.A."/>
            <person name="Gowik U."/>
            <person name="Grigoriev I.V."/>
            <person name="Lyons E."/>
            <person name="Maher C.A."/>
            <person name="Martis M."/>
            <person name="Narechania A."/>
            <person name="Otillar R.P."/>
            <person name="Penning B.W."/>
            <person name="Salamov A.A."/>
            <person name="Wang Y."/>
            <person name="Zhang L."/>
            <person name="Carpita N.C."/>
            <person name="Freeling M."/>
            <person name="Gingle A.R."/>
            <person name="Hash C.T."/>
            <person name="Keller B."/>
            <person name="Klein P."/>
            <person name="Kresovich S."/>
            <person name="McCann M.C."/>
            <person name="Ming R."/>
            <person name="Peterson D.G."/>
            <person name="Mehboob-ur-Rahman"/>
            <person name="Ware D."/>
            <person name="Westhoff P."/>
            <person name="Mayer K.F."/>
            <person name="Messing J."/>
            <person name="Rokhsar D.S."/>
        </authorList>
    </citation>
    <scope>NUCLEOTIDE SEQUENCE [LARGE SCALE GENOMIC DNA]</scope>
    <source>
        <strain evidence="12">cv. BTx623</strain>
    </source>
</reference>
<comment type="catalytic activity">
    <reaction evidence="1">
        <text>S-ubiquitinyl-[E2 ubiquitin-conjugating enzyme]-L-cysteine + [acceptor protein]-L-lysine = [E2 ubiquitin-conjugating enzyme]-L-cysteine + N(6)-ubiquitinyl-[acceptor protein]-L-lysine.</text>
        <dbReference type="EC" id="2.3.2.27"/>
    </reaction>
</comment>
<dbReference type="PANTHER" id="PTHR15710">
    <property type="entry name" value="E3 UBIQUITIN-PROTEIN LIGASE PRAJA"/>
    <property type="match status" value="1"/>
</dbReference>
<dbReference type="GO" id="GO:0005737">
    <property type="term" value="C:cytoplasm"/>
    <property type="evidence" value="ECO:0000318"/>
    <property type="project" value="GO_Central"/>
</dbReference>
<dbReference type="InterPro" id="IPR039525">
    <property type="entry name" value="RNF126-like_zinc-ribbon"/>
</dbReference>
<dbReference type="PANTHER" id="PTHR15710:SF203">
    <property type="entry name" value="RING-TYPE E3 UBIQUITIN TRANSFERASE"/>
    <property type="match status" value="1"/>
</dbReference>
<keyword evidence="4" id="KW-0479">Metal-binding</keyword>
<evidence type="ECO:0000256" key="9">
    <source>
        <dbReference type="SAM" id="MobiDB-lite"/>
    </source>
</evidence>
<dbReference type="CDD" id="cd16667">
    <property type="entry name" value="RING-H2_RNF126-like"/>
    <property type="match status" value="1"/>
</dbReference>
<organism evidence="11 12">
    <name type="scientific">Sorghum bicolor</name>
    <name type="common">Sorghum</name>
    <name type="synonym">Sorghum vulgare</name>
    <dbReference type="NCBI Taxonomy" id="4558"/>
    <lineage>
        <taxon>Eukaryota</taxon>
        <taxon>Viridiplantae</taxon>
        <taxon>Streptophyta</taxon>
        <taxon>Embryophyta</taxon>
        <taxon>Tracheophyta</taxon>
        <taxon>Spermatophyta</taxon>
        <taxon>Magnoliopsida</taxon>
        <taxon>Liliopsida</taxon>
        <taxon>Poales</taxon>
        <taxon>Poaceae</taxon>
        <taxon>PACMAD clade</taxon>
        <taxon>Panicoideae</taxon>
        <taxon>Andropogonodae</taxon>
        <taxon>Andropogoneae</taxon>
        <taxon>Sorghinae</taxon>
        <taxon>Sorghum</taxon>
    </lineage>
</organism>
<dbReference type="GO" id="GO:0061630">
    <property type="term" value="F:ubiquitin protein ligase activity"/>
    <property type="evidence" value="ECO:0000318"/>
    <property type="project" value="GO_Central"/>
</dbReference>
<evidence type="ECO:0000256" key="2">
    <source>
        <dbReference type="ARBA" id="ARBA00012483"/>
    </source>
</evidence>
<dbReference type="FunFam" id="3.30.40.10:FF:000022">
    <property type="entry name" value="E3 ubiquitin-protein ligase RING1-like"/>
    <property type="match status" value="1"/>
</dbReference>
<keyword evidence="3" id="KW-0808">Transferase</keyword>
<dbReference type="FunCoup" id="A0A194YSM1">
    <property type="interactions" value="1"/>
</dbReference>
<dbReference type="Pfam" id="PF14369">
    <property type="entry name" value="Zn_ribbon_19"/>
    <property type="match status" value="1"/>
</dbReference>
<evidence type="ECO:0000256" key="8">
    <source>
        <dbReference type="PROSITE-ProRule" id="PRU00175"/>
    </source>
</evidence>
<feature type="region of interest" description="Disordered" evidence="9">
    <location>
        <begin position="1"/>
        <end position="45"/>
    </location>
</feature>
<evidence type="ECO:0000313" key="12">
    <source>
        <dbReference type="Proteomes" id="UP000000768"/>
    </source>
</evidence>
<evidence type="ECO:0000256" key="1">
    <source>
        <dbReference type="ARBA" id="ARBA00000900"/>
    </source>
</evidence>
<evidence type="ECO:0000256" key="6">
    <source>
        <dbReference type="ARBA" id="ARBA00022786"/>
    </source>
</evidence>
<feature type="domain" description="RING-type" evidence="10">
    <location>
        <begin position="228"/>
        <end position="269"/>
    </location>
</feature>
<dbReference type="Gramene" id="KXG31176">
    <property type="protein sequence ID" value="KXG31176"/>
    <property type="gene ID" value="SORBI_3004G310400"/>
</dbReference>
<dbReference type="Gene3D" id="3.30.40.10">
    <property type="entry name" value="Zinc/RING finger domain, C3HC4 (zinc finger)"/>
    <property type="match status" value="1"/>
</dbReference>
<gene>
    <name evidence="11" type="ORF">SORBI_3004G310400</name>
</gene>
<protein>
    <recommendedName>
        <fullName evidence="2">RING-type E3 ubiquitin transferase</fullName>
        <ecNumber evidence="2">2.3.2.27</ecNumber>
    </recommendedName>
</protein>
<accession>A0A194YSM1</accession>
<feature type="compositionally biased region" description="Pro residues" evidence="9">
    <location>
        <begin position="160"/>
        <end position="175"/>
    </location>
</feature>
<evidence type="ECO:0000256" key="4">
    <source>
        <dbReference type="ARBA" id="ARBA00022723"/>
    </source>
</evidence>
<evidence type="ECO:0000313" key="11">
    <source>
        <dbReference type="EMBL" id="KXG31176.1"/>
    </source>
</evidence>
<dbReference type="InterPro" id="IPR013083">
    <property type="entry name" value="Znf_RING/FYVE/PHD"/>
</dbReference>
<evidence type="ECO:0000256" key="7">
    <source>
        <dbReference type="ARBA" id="ARBA00022833"/>
    </source>
</evidence>
<dbReference type="Proteomes" id="UP000000768">
    <property type="component" value="Chromosome 4"/>
</dbReference>
<feature type="compositionally biased region" description="Low complexity" evidence="9">
    <location>
        <begin position="32"/>
        <end position="45"/>
    </location>
</feature>
<dbReference type="OMA" id="DAWEHGR"/>
<evidence type="ECO:0000259" key="10">
    <source>
        <dbReference type="PROSITE" id="PS50089"/>
    </source>
</evidence>
<keyword evidence="6" id="KW-0833">Ubl conjugation pathway</keyword>
<dbReference type="EC" id="2.3.2.27" evidence="2"/>
<dbReference type="AlphaFoldDB" id="A0A194YSM1"/>
<keyword evidence="5 8" id="KW-0863">Zinc-finger</keyword>
<proteinExistence type="predicted"/>
<feature type="compositionally biased region" description="Polar residues" evidence="9">
    <location>
        <begin position="15"/>
        <end position="31"/>
    </location>
</feature>
<dbReference type="InterPro" id="IPR001841">
    <property type="entry name" value="Znf_RING"/>
</dbReference>
<dbReference type="GO" id="GO:0016567">
    <property type="term" value="P:protein ubiquitination"/>
    <property type="evidence" value="ECO:0000318"/>
    <property type="project" value="GO_Central"/>
</dbReference>
<dbReference type="GO" id="GO:0008270">
    <property type="term" value="F:zinc ion binding"/>
    <property type="evidence" value="ECO:0007669"/>
    <property type="project" value="UniProtKB-KW"/>
</dbReference>
<reference evidence="12" key="2">
    <citation type="journal article" date="2018" name="Plant J.">
        <title>The Sorghum bicolor reference genome: improved assembly, gene annotations, a transcriptome atlas, and signatures of genome organization.</title>
        <authorList>
            <person name="McCormick R.F."/>
            <person name="Truong S.K."/>
            <person name="Sreedasyam A."/>
            <person name="Jenkins J."/>
            <person name="Shu S."/>
            <person name="Sims D."/>
            <person name="Kennedy M."/>
            <person name="Amirebrahimi M."/>
            <person name="Weers B.D."/>
            <person name="McKinley B."/>
            <person name="Mattison A."/>
            <person name="Morishige D.T."/>
            <person name="Grimwood J."/>
            <person name="Schmutz J."/>
            <person name="Mullet J.E."/>
        </authorList>
    </citation>
    <scope>NUCLEOTIDE SEQUENCE [LARGE SCALE GENOMIC DNA]</scope>
    <source>
        <strain evidence="12">cv. BTx623</strain>
    </source>
</reference>
<dbReference type="SUPFAM" id="SSF57850">
    <property type="entry name" value="RING/U-box"/>
    <property type="match status" value="1"/>
</dbReference>
<evidence type="ECO:0000256" key="3">
    <source>
        <dbReference type="ARBA" id="ARBA00022679"/>
    </source>
</evidence>
<dbReference type="PROSITE" id="PS50089">
    <property type="entry name" value="ZF_RING_2"/>
    <property type="match status" value="1"/>
</dbReference>
<dbReference type="InParanoid" id="A0A194YSM1"/>